<keyword evidence="2 5" id="KW-0812">Transmembrane</keyword>
<evidence type="ECO:0000256" key="5">
    <source>
        <dbReference type="SAM" id="Phobius"/>
    </source>
</evidence>
<reference evidence="8" key="1">
    <citation type="submission" date="2017-08" db="EMBL/GenBank/DDBJ databases">
        <title>A dynamic microbial community with high functional redundancy inhabits the cold, oxic subseafloor aquifer.</title>
        <authorList>
            <person name="Tully B.J."/>
            <person name="Wheat C.G."/>
            <person name="Glazer B.T."/>
            <person name="Huber J.A."/>
        </authorList>
    </citation>
    <scope>NUCLEOTIDE SEQUENCE [LARGE SCALE GENOMIC DNA]</scope>
</reference>
<comment type="subcellular location">
    <subcellularLocation>
        <location evidence="1">Membrane</location>
        <topology evidence="1">Multi-pass membrane protein</topology>
    </subcellularLocation>
</comment>
<dbReference type="EMBL" id="NVUU01000066">
    <property type="protein sequence ID" value="PCI93282.1"/>
    <property type="molecule type" value="Genomic_DNA"/>
</dbReference>
<keyword evidence="3 5" id="KW-1133">Transmembrane helix</keyword>
<keyword evidence="4 5" id="KW-0472">Membrane</keyword>
<evidence type="ECO:0000256" key="4">
    <source>
        <dbReference type="ARBA" id="ARBA00023136"/>
    </source>
</evidence>
<dbReference type="AlphaFoldDB" id="A0A2A4YEG9"/>
<name>A0A2A4YEG9_UNCAE</name>
<dbReference type="InterPro" id="IPR010432">
    <property type="entry name" value="RDD"/>
</dbReference>
<feature type="transmembrane region" description="Helical" evidence="5">
    <location>
        <begin position="150"/>
        <end position="168"/>
    </location>
</feature>
<evidence type="ECO:0000256" key="1">
    <source>
        <dbReference type="ARBA" id="ARBA00004141"/>
    </source>
</evidence>
<proteinExistence type="predicted"/>
<evidence type="ECO:0000313" key="8">
    <source>
        <dbReference type="Proteomes" id="UP000217838"/>
    </source>
</evidence>
<gene>
    <name evidence="7" type="ORF">COB11_05610</name>
</gene>
<dbReference type="GO" id="GO:0016020">
    <property type="term" value="C:membrane"/>
    <property type="evidence" value="ECO:0007669"/>
    <property type="project" value="UniProtKB-SubCell"/>
</dbReference>
<feature type="transmembrane region" description="Helical" evidence="5">
    <location>
        <begin position="46"/>
        <end position="69"/>
    </location>
</feature>
<dbReference type="Pfam" id="PF06271">
    <property type="entry name" value="RDD"/>
    <property type="match status" value="1"/>
</dbReference>
<sequence>MDLKKFNNANPRPLSRFFSRVLDYFFFYCFLVLPLFYNSLFDHDYMHLLCIILVPLAWIPFEVLFIWLFGTTPGKAFLGIHLRNKENKKPSFIQSLKRSFSVWFKGIGLNLPLLNVILCVRRLTEMKKKNTLPWDKQLGITILYKKKRKIRTIIAGMLIGFFSLFYVAEYQFREILTSSNQEFFTKKLFNKEKWINYDDKNGAFSVSFLATPEEKKTTLPISKSKDALPYTEIKHLIKEDDVQYELSYTTLPKSLMKWSPNLLLKGSLKIFASSKSGIKILNKSTKRYKNLPALEFIMQKGSTHEKSGRLILIEDTLYKLDVTYPNEKKEELQENIAIFLHSFESKKK</sequence>
<comment type="caution">
    <text evidence="7">The sequence shown here is derived from an EMBL/GenBank/DDBJ whole genome shotgun (WGS) entry which is preliminary data.</text>
</comment>
<evidence type="ECO:0000256" key="2">
    <source>
        <dbReference type="ARBA" id="ARBA00022692"/>
    </source>
</evidence>
<accession>A0A2A4YEG9</accession>
<dbReference type="Proteomes" id="UP000217838">
    <property type="component" value="Unassembled WGS sequence"/>
</dbReference>
<feature type="transmembrane region" description="Helical" evidence="5">
    <location>
        <begin position="21"/>
        <end position="40"/>
    </location>
</feature>
<evidence type="ECO:0000259" key="6">
    <source>
        <dbReference type="Pfam" id="PF06271"/>
    </source>
</evidence>
<feature type="domain" description="RDD" evidence="6">
    <location>
        <begin position="13"/>
        <end position="121"/>
    </location>
</feature>
<evidence type="ECO:0000256" key="3">
    <source>
        <dbReference type="ARBA" id="ARBA00022989"/>
    </source>
</evidence>
<organism evidence="7 8">
    <name type="scientific">Aerophobetes bacterium</name>
    <dbReference type="NCBI Taxonomy" id="2030807"/>
    <lineage>
        <taxon>Bacteria</taxon>
        <taxon>Candidatus Aerophobota</taxon>
    </lineage>
</organism>
<evidence type="ECO:0000313" key="7">
    <source>
        <dbReference type="EMBL" id="PCI93282.1"/>
    </source>
</evidence>
<protein>
    <recommendedName>
        <fullName evidence="6">RDD domain-containing protein</fullName>
    </recommendedName>
</protein>